<dbReference type="Proteomes" id="UP001500724">
    <property type="component" value="Unassembled WGS sequence"/>
</dbReference>
<keyword evidence="2" id="KW-1185">Reference proteome</keyword>
<protein>
    <submittedName>
        <fullName evidence="1">Uncharacterized protein</fullName>
    </submittedName>
</protein>
<sequence length="210" mass="23102">MNDAPAPACTICGNHLYTDELQHQACRPCTNRVDHNLAALAGRRGLYARLTHHLRPGSSNNGPAVSGSRTAPLPVRLEPLSLAARGGVVTILQTWLVDWHDLLGYRYPRWEGDLQQQCDQAVHRLRTLLPWAAEQHGAFAEFAHEIAQLRRQCEAATGGEKPPRRVPVQCGCGQILRVTLDTAGIRCPACETQYGHSEALQLPLAERRAA</sequence>
<proteinExistence type="predicted"/>
<organism evidence="1 2">
    <name type="scientific">Streptomyces thermocarboxydovorans</name>
    <dbReference type="NCBI Taxonomy" id="59298"/>
    <lineage>
        <taxon>Bacteria</taxon>
        <taxon>Bacillati</taxon>
        <taxon>Actinomycetota</taxon>
        <taxon>Actinomycetes</taxon>
        <taxon>Kitasatosporales</taxon>
        <taxon>Streptomycetaceae</taxon>
        <taxon>Streptomyces</taxon>
    </lineage>
</organism>
<gene>
    <name evidence="1" type="ORF">GCM10009535_12320</name>
</gene>
<dbReference type="RefSeq" id="WP_343998335.1">
    <property type="nucleotide sequence ID" value="NZ_BAAAGU010000009.1"/>
</dbReference>
<comment type="caution">
    <text evidence="1">The sequence shown here is derived from an EMBL/GenBank/DDBJ whole genome shotgun (WGS) entry which is preliminary data.</text>
</comment>
<reference evidence="1 2" key="1">
    <citation type="journal article" date="2019" name="Int. J. Syst. Evol. Microbiol.">
        <title>The Global Catalogue of Microorganisms (GCM) 10K type strain sequencing project: providing services to taxonomists for standard genome sequencing and annotation.</title>
        <authorList>
            <consortium name="The Broad Institute Genomics Platform"/>
            <consortium name="The Broad Institute Genome Sequencing Center for Infectious Disease"/>
            <person name="Wu L."/>
            <person name="Ma J."/>
        </authorList>
    </citation>
    <scope>NUCLEOTIDE SEQUENCE [LARGE SCALE GENOMIC DNA]</scope>
    <source>
        <strain evidence="1 2">JCM 10367</strain>
    </source>
</reference>
<evidence type="ECO:0000313" key="2">
    <source>
        <dbReference type="Proteomes" id="UP001500724"/>
    </source>
</evidence>
<evidence type="ECO:0000313" key="1">
    <source>
        <dbReference type="EMBL" id="GAA0637462.1"/>
    </source>
</evidence>
<name>A0ABN1HCD6_9ACTN</name>
<dbReference type="EMBL" id="BAAAGU010000009">
    <property type="protein sequence ID" value="GAA0637462.1"/>
    <property type="molecule type" value="Genomic_DNA"/>
</dbReference>
<accession>A0ABN1HCD6</accession>